<keyword evidence="3" id="KW-1185">Reference proteome</keyword>
<dbReference type="Proteomes" id="UP001480595">
    <property type="component" value="Unassembled WGS sequence"/>
</dbReference>
<name>A0ABR1TRU6_9PEZI</name>
<evidence type="ECO:0000256" key="1">
    <source>
        <dbReference type="SAM" id="MobiDB-lite"/>
    </source>
</evidence>
<dbReference type="EMBL" id="JAQQWL010000011">
    <property type="protein sequence ID" value="KAK8048590.1"/>
    <property type="molecule type" value="Genomic_DNA"/>
</dbReference>
<comment type="caution">
    <text evidence="2">The sequence shown here is derived from an EMBL/GenBank/DDBJ whole genome shotgun (WGS) entry which is preliminary data.</text>
</comment>
<accession>A0ABR1TRU6</accession>
<dbReference type="GeneID" id="92094792"/>
<organism evidence="2 3">
    <name type="scientific">Apiospora phragmitis</name>
    <dbReference type="NCBI Taxonomy" id="2905665"/>
    <lineage>
        <taxon>Eukaryota</taxon>
        <taxon>Fungi</taxon>
        <taxon>Dikarya</taxon>
        <taxon>Ascomycota</taxon>
        <taxon>Pezizomycotina</taxon>
        <taxon>Sordariomycetes</taxon>
        <taxon>Xylariomycetidae</taxon>
        <taxon>Amphisphaeriales</taxon>
        <taxon>Apiosporaceae</taxon>
        <taxon>Apiospora</taxon>
    </lineage>
</organism>
<gene>
    <name evidence="2" type="ORF">PG994_010320</name>
</gene>
<evidence type="ECO:0000313" key="2">
    <source>
        <dbReference type="EMBL" id="KAK8048590.1"/>
    </source>
</evidence>
<sequence>MGKPRKERFETSHHPGAPSCESSPALSVPHEQELFHRPKLGIPSSGSPILLATANTATTADPPSQGHQIALPLHVRAAGKLFLSARSTAIELAGSTYNAEHACPSFHHKEYGPRGAQVHYGLHSELTSPALYTILFDPIA</sequence>
<evidence type="ECO:0000313" key="3">
    <source>
        <dbReference type="Proteomes" id="UP001480595"/>
    </source>
</evidence>
<dbReference type="RefSeq" id="XP_066710839.1">
    <property type="nucleotide sequence ID" value="XM_066861729.1"/>
</dbReference>
<feature type="region of interest" description="Disordered" evidence="1">
    <location>
        <begin position="1"/>
        <end position="31"/>
    </location>
</feature>
<proteinExistence type="predicted"/>
<protein>
    <submittedName>
        <fullName evidence="2">Uncharacterized protein</fullName>
    </submittedName>
</protein>
<reference evidence="2 3" key="1">
    <citation type="submission" date="2023-01" db="EMBL/GenBank/DDBJ databases">
        <title>Analysis of 21 Apiospora genomes using comparative genomics revels a genus with tremendous synthesis potential of carbohydrate active enzymes and secondary metabolites.</title>
        <authorList>
            <person name="Sorensen T."/>
        </authorList>
    </citation>
    <scope>NUCLEOTIDE SEQUENCE [LARGE SCALE GENOMIC DNA]</scope>
    <source>
        <strain evidence="2 3">CBS 135458</strain>
    </source>
</reference>